<gene>
    <name evidence="1" type="ORF">COCMIDRAFT_64563</name>
</gene>
<organism evidence="1 2">
    <name type="scientific">Bipolaris oryzae ATCC 44560</name>
    <dbReference type="NCBI Taxonomy" id="930090"/>
    <lineage>
        <taxon>Eukaryota</taxon>
        <taxon>Fungi</taxon>
        <taxon>Dikarya</taxon>
        <taxon>Ascomycota</taxon>
        <taxon>Pezizomycotina</taxon>
        <taxon>Dothideomycetes</taxon>
        <taxon>Pleosporomycetidae</taxon>
        <taxon>Pleosporales</taxon>
        <taxon>Pleosporineae</taxon>
        <taxon>Pleosporaceae</taxon>
        <taxon>Bipolaris</taxon>
    </lineage>
</organism>
<evidence type="ECO:0000313" key="1">
    <source>
        <dbReference type="EMBL" id="EUC39782.1"/>
    </source>
</evidence>
<proteinExistence type="predicted"/>
<sequence>IWANEPVPFENTTFSDCYPSEFLQSYTSVTSGTLGSSMVPIMSPLVCPQDYCVEFVRGEYMACCPFGYKLTPPEDPVIDSRPAYGGTCYSPFTVGATETVVAYDTDGSTRLQLWAASTSGSNAYAHPIDGFANSIPPVGCNAAIST</sequence>
<evidence type="ECO:0000313" key="2">
    <source>
        <dbReference type="Proteomes" id="UP000054032"/>
    </source>
</evidence>
<dbReference type="eggNOG" id="ENOG502SP9Z">
    <property type="taxonomic scope" value="Eukaryota"/>
</dbReference>
<dbReference type="EMBL" id="KI964254">
    <property type="protein sequence ID" value="EUC39782.1"/>
    <property type="molecule type" value="Genomic_DNA"/>
</dbReference>
<feature type="non-terminal residue" evidence="1">
    <location>
        <position position="146"/>
    </location>
</feature>
<protein>
    <submittedName>
        <fullName evidence="1">Uncharacterized protein</fullName>
    </submittedName>
</protein>
<dbReference type="RefSeq" id="XP_007693699.1">
    <property type="nucleotide sequence ID" value="XM_007695509.1"/>
</dbReference>
<dbReference type="KEGG" id="bor:COCMIDRAFT_64563"/>
<reference evidence="1 2" key="1">
    <citation type="journal article" date="2013" name="PLoS Genet.">
        <title>Comparative genome structure, secondary metabolite, and effector coding capacity across Cochliobolus pathogens.</title>
        <authorList>
            <person name="Condon B.J."/>
            <person name="Leng Y."/>
            <person name="Wu D."/>
            <person name="Bushley K.E."/>
            <person name="Ohm R.A."/>
            <person name="Otillar R."/>
            <person name="Martin J."/>
            <person name="Schackwitz W."/>
            <person name="Grimwood J."/>
            <person name="MohdZainudin N."/>
            <person name="Xue C."/>
            <person name="Wang R."/>
            <person name="Manning V.A."/>
            <person name="Dhillon B."/>
            <person name="Tu Z.J."/>
            <person name="Steffenson B.J."/>
            <person name="Salamov A."/>
            <person name="Sun H."/>
            <person name="Lowry S."/>
            <person name="LaButti K."/>
            <person name="Han J."/>
            <person name="Copeland A."/>
            <person name="Lindquist E."/>
            <person name="Barry K."/>
            <person name="Schmutz J."/>
            <person name="Baker S.E."/>
            <person name="Ciuffetti L.M."/>
            <person name="Grigoriev I.V."/>
            <person name="Zhong S."/>
            <person name="Turgeon B.G."/>
        </authorList>
    </citation>
    <scope>NUCLEOTIDE SEQUENCE [LARGE SCALE GENOMIC DNA]</scope>
    <source>
        <strain evidence="1 2">ATCC 44560</strain>
    </source>
</reference>
<dbReference type="HOGENOM" id="CLU_1781854_0_0_1"/>
<dbReference type="OrthoDB" id="5985073at2759"/>
<name>W6YKR0_COCMI</name>
<accession>W6YKR0</accession>
<keyword evidence="2" id="KW-1185">Reference proteome</keyword>
<dbReference type="GeneID" id="19124964"/>
<dbReference type="AlphaFoldDB" id="W6YKR0"/>
<dbReference type="Proteomes" id="UP000054032">
    <property type="component" value="Unassembled WGS sequence"/>
</dbReference>
<feature type="non-terminal residue" evidence="1">
    <location>
        <position position="1"/>
    </location>
</feature>